<dbReference type="SMART" id="SM00422">
    <property type="entry name" value="HTH_MERR"/>
    <property type="match status" value="1"/>
</dbReference>
<dbReference type="PANTHER" id="PTHR30204">
    <property type="entry name" value="REDOX-CYCLING DRUG-SENSING TRANSCRIPTIONAL ACTIVATOR SOXR"/>
    <property type="match status" value="1"/>
</dbReference>
<evidence type="ECO:0000256" key="7">
    <source>
        <dbReference type="ARBA" id="ARBA00023125"/>
    </source>
</evidence>
<dbReference type="Pfam" id="PF13411">
    <property type="entry name" value="MerR_1"/>
    <property type="match status" value="1"/>
</dbReference>
<evidence type="ECO:0000256" key="8">
    <source>
        <dbReference type="ARBA" id="ARBA00023159"/>
    </source>
</evidence>
<dbReference type="PROSITE" id="PS00552">
    <property type="entry name" value="HTH_MERR_1"/>
    <property type="match status" value="1"/>
</dbReference>
<comment type="function">
    <text evidence="10">Mediates the mercuric-dependent induction of mercury resistance operon. In the absence of mercury MerR represses transcription by binding tightly to the mer operator region; when mercury is present the dimeric complex binds a single ion and becomes a potent transcriptional activator, while remaining bound to the mer site.</text>
</comment>
<organism evidence="12">
    <name type="scientific">hydrothermal vent metagenome</name>
    <dbReference type="NCBI Taxonomy" id="652676"/>
    <lineage>
        <taxon>unclassified sequences</taxon>
        <taxon>metagenomes</taxon>
        <taxon>ecological metagenomes</taxon>
    </lineage>
</organism>
<evidence type="ECO:0000256" key="3">
    <source>
        <dbReference type="ARBA" id="ARBA00022491"/>
    </source>
</evidence>
<evidence type="ECO:0000259" key="11">
    <source>
        <dbReference type="PROSITE" id="PS50937"/>
    </source>
</evidence>
<dbReference type="AlphaFoldDB" id="A0A3B0Z7Q7"/>
<protein>
    <recommendedName>
        <fullName evidence="1">Mercuric resistance operon regulatory protein</fullName>
    </recommendedName>
</protein>
<evidence type="ECO:0000256" key="6">
    <source>
        <dbReference type="ARBA" id="ARBA00023015"/>
    </source>
</evidence>
<accession>A0A3B0Z7Q7</accession>
<dbReference type="InterPro" id="IPR009061">
    <property type="entry name" value="DNA-bd_dom_put_sf"/>
</dbReference>
<evidence type="ECO:0000313" key="12">
    <source>
        <dbReference type="EMBL" id="VAW83497.1"/>
    </source>
</evidence>
<evidence type="ECO:0000256" key="5">
    <source>
        <dbReference type="ARBA" id="ARBA00022914"/>
    </source>
</evidence>
<feature type="domain" description="HTH merR-type" evidence="11">
    <location>
        <begin position="7"/>
        <end position="76"/>
    </location>
</feature>
<keyword evidence="9" id="KW-0804">Transcription</keyword>
<keyword evidence="8" id="KW-0010">Activator</keyword>
<keyword evidence="2" id="KW-0475">Mercuric resistance</keyword>
<dbReference type="InterPro" id="IPR011794">
    <property type="entry name" value="MerR"/>
</dbReference>
<dbReference type="SUPFAM" id="SSF46955">
    <property type="entry name" value="Putative DNA-binding domain"/>
    <property type="match status" value="1"/>
</dbReference>
<keyword evidence="7" id="KW-0238">DNA-binding</keyword>
<evidence type="ECO:0000256" key="10">
    <source>
        <dbReference type="ARBA" id="ARBA00024874"/>
    </source>
</evidence>
<keyword evidence="6" id="KW-0805">Transcription regulation</keyword>
<dbReference type="PROSITE" id="PS50937">
    <property type="entry name" value="HTH_MERR_2"/>
    <property type="match status" value="1"/>
</dbReference>
<keyword evidence="5" id="KW-0476">Mercury</keyword>
<evidence type="ECO:0000256" key="4">
    <source>
        <dbReference type="ARBA" id="ARBA00022723"/>
    </source>
</evidence>
<evidence type="ECO:0000256" key="9">
    <source>
        <dbReference type="ARBA" id="ARBA00023163"/>
    </source>
</evidence>
<evidence type="ECO:0000256" key="1">
    <source>
        <dbReference type="ARBA" id="ARBA00017146"/>
    </source>
</evidence>
<dbReference type="Gene3D" id="1.10.1660.10">
    <property type="match status" value="1"/>
</dbReference>
<dbReference type="EMBL" id="UOFM01000553">
    <property type="protein sequence ID" value="VAW83497.1"/>
    <property type="molecule type" value="Genomic_DNA"/>
</dbReference>
<name>A0A3B0Z7Q7_9ZZZZ</name>
<sequence length="141" mass="16056">MHAMEETLTIGTLAKRAGVNVETVRYYQRIGLLREPPRPFQGYRRYPQSIISRIHFIKRAKGLGFSLKEIAELLQLNDGGCRTARHMAEQKRELVGTRIDDLQRMHTTLSRMIEACHQSEAEGASCALIDTLSDDRDKVSD</sequence>
<dbReference type="GO" id="GO:0003700">
    <property type="term" value="F:DNA-binding transcription factor activity"/>
    <property type="evidence" value="ECO:0007669"/>
    <property type="project" value="InterPro"/>
</dbReference>
<dbReference type="PANTHER" id="PTHR30204:SF69">
    <property type="entry name" value="MERR-FAMILY TRANSCRIPTIONAL REGULATOR"/>
    <property type="match status" value="1"/>
</dbReference>
<dbReference type="CDD" id="cd04783">
    <property type="entry name" value="HTH_MerR1"/>
    <property type="match status" value="1"/>
</dbReference>
<dbReference type="GO" id="GO:0045340">
    <property type="term" value="F:mercury ion binding"/>
    <property type="evidence" value="ECO:0007669"/>
    <property type="project" value="InterPro"/>
</dbReference>
<proteinExistence type="predicted"/>
<dbReference type="GO" id="GO:0003677">
    <property type="term" value="F:DNA binding"/>
    <property type="evidence" value="ECO:0007669"/>
    <property type="project" value="UniProtKB-KW"/>
</dbReference>
<dbReference type="InterPro" id="IPR000551">
    <property type="entry name" value="MerR-type_HTH_dom"/>
</dbReference>
<gene>
    <name evidence="12" type="ORF">MNBD_GAMMA14-631</name>
</gene>
<keyword evidence="3" id="KW-0678">Repressor</keyword>
<keyword evidence="4" id="KW-0479">Metal-binding</keyword>
<evidence type="ECO:0000256" key="2">
    <source>
        <dbReference type="ARBA" id="ARBA00022466"/>
    </source>
</evidence>
<dbReference type="PRINTS" id="PR00040">
    <property type="entry name" value="HTHMERR"/>
</dbReference>
<reference evidence="12" key="1">
    <citation type="submission" date="2018-06" db="EMBL/GenBank/DDBJ databases">
        <authorList>
            <person name="Zhirakovskaya E."/>
        </authorList>
    </citation>
    <scope>NUCLEOTIDE SEQUENCE</scope>
</reference>
<dbReference type="InterPro" id="IPR047057">
    <property type="entry name" value="MerR_fam"/>
</dbReference>
<dbReference type="GO" id="GO:0046689">
    <property type="term" value="P:response to mercury ion"/>
    <property type="evidence" value="ECO:0007669"/>
    <property type="project" value="UniProtKB-KW"/>
</dbReference>